<dbReference type="GO" id="GO:0034707">
    <property type="term" value="C:chloride channel complex"/>
    <property type="evidence" value="ECO:0007669"/>
    <property type="project" value="UniProtKB-KW"/>
</dbReference>
<sequence>MTVSYQYEVASSTSGGFTRLLFMWRGSLYKLIYRELILFLVLFGILSALYRNAFSPEQMRIFEKAVLYCDSFIQLIPLSFILGFYVTYVADRWWKQYMAIPSPDKIMHALALYVGSNDEDSRILRRTLIRYLNLSFILILRSVSSAVMRRFPTLDHLVEAGFMTRIELEMFTAVPTTDINTYWFPCSWFISVLKDACSKNKINDASGLKLIMEEFNEFRSKCGLLWSYDWVSIPLVYTQVVMVATYSFFLAALVGRQYVNESKKVPQMEVDKYFPVFTVLQFLFYMGLLKVAEQLINPFGEDDEDFELNWLIDRHTKASYLGVDTLLKRTPPLVKDKYFEEINVVLPYTGSRDSFKRRIIHRGSTYRMKIPKNKQVMFLPQTTNDEIDSNQGKKPITSISGKHIRHGSVGIWGQNIGHIDIEKADYNEVVASFQIHSGVNIKHFFKRNGTIHKSNAEDKPFEVSRKKRWQCRSFNTTVDSYCSTKKFVSNTSFEISPETEKSIEEIRMSQRRKSLRSSSVDLSTQNILSSKVLPRDHNQSKKVRWKSNSKDLEGDFLGDNHLSNNEEKSIITLQKQEKNKQIDPLWLMIDPSKATTTYSDYKFWSNNNIYCPFSNSLPNLHL</sequence>
<dbReference type="InterPro" id="IPR021134">
    <property type="entry name" value="Bestrophin-like"/>
</dbReference>
<gene>
    <name evidence="7" type="ORF">NEZAVI_LOCUS13738</name>
</gene>
<dbReference type="InterPro" id="IPR000615">
    <property type="entry name" value="Bestrophin"/>
</dbReference>
<evidence type="ECO:0000256" key="6">
    <source>
        <dbReference type="RuleBase" id="RU363126"/>
    </source>
</evidence>
<evidence type="ECO:0000256" key="5">
    <source>
        <dbReference type="ARBA" id="ARBA00034769"/>
    </source>
</evidence>
<keyword evidence="2 6" id="KW-0812">Transmembrane</keyword>
<dbReference type="OrthoDB" id="201595at2759"/>
<organism evidence="7 8">
    <name type="scientific">Nezara viridula</name>
    <name type="common">Southern green stink bug</name>
    <name type="synonym">Cimex viridulus</name>
    <dbReference type="NCBI Taxonomy" id="85310"/>
    <lineage>
        <taxon>Eukaryota</taxon>
        <taxon>Metazoa</taxon>
        <taxon>Ecdysozoa</taxon>
        <taxon>Arthropoda</taxon>
        <taxon>Hexapoda</taxon>
        <taxon>Insecta</taxon>
        <taxon>Pterygota</taxon>
        <taxon>Neoptera</taxon>
        <taxon>Paraneoptera</taxon>
        <taxon>Hemiptera</taxon>
        <taxon>Heteroptera</taxon>
        <taxon>Panheteroptera</taxon>
        <taxon>Pentatomomorpha</taxon>
        <taxon>Pentatomoidea</taxon>
        <taxon>Pentatomidae</taxon>
        <taxon>Pentatominae</taxon>
        <taxon>Nezara</taxon>
    </lineage>
</organism>
<keyword evidence="6" id="KW-0868">Chloride</keyword>
<evidence type="ECO:0000313" key="8">
    <source>
        <dbReference type="Proteomes" id="UP001152798"/>
    </source>
</evidence>
<keyword evidence="3 6" id="KW-1133">Transmembrane helix</keyword>
<dbReference type="Pfam" id="PF01062">
    <property type="entry name" value="Bestrophin"/>
    <property type="match status" value="1"/>
</dbReference>
<comment type="subcellular location">
    <subcellularLocation>
        <location evidence="6">Cell membrane</location>
        <topology evidence="6">Multi-pass membrane protein</topology>
    </subcellularLocation>
    <subcellularLocation>
        <location evidence="1">Membrane</location>
    </subcellularLocation>
</comment>
<feature type="transmembrane region" description="Helical" evidence="6">
    <location>
        <begin position="31"/>
        <end position="51"/>
    </location>
</feature>
<reference evidence="7" key="1">
    <citation type="submission" date="2022-01" db="EMBL/GenBank/DDBJ databases">
        <authorList>
            <person name="King R."/>
        </authorList>
    </citation>
    <scope>NUCLEOTIDE SEQUENCE</scope>
</reference>
<dbReference type="PANTHER" id="PTHR10736:SF0">
    <property type="entry name" value="BESTROPHIN HOMOLOG"/>
    <property type="match status" value="1"/>
</dbReference>
<dbReference type="EMBL" id="OV725082">
    <property type="protein sequence ID" value="CAH1405554.1"/>
    <property type="molecule type" value="Genomic_DNA"/>
</dbReference>
<name>A0A9P0HNW0_NEZVI</name>
<proteinExistence type="inferred from homology"/>
<keyword evidence="6" id="KW-0407">Ion channel</keyword>
<keyword evidence="6" id="KW-1003">Cell membrane</keyword>
<keyword evidence="6" id="KW-0406">Ion transport</keyword>
<dbReference type="GO" id="GO:0005254">
    <property type="term" value="F:chloride channel activity"/>
    <property type="evidence" value="ECO:0007669"/>
    <property type="project" value="UniProtKB-KW"/>
</dbReference>
<feature type="transmembrane region" description="Helical" evidence="6">
    <location>
        <begin position="235"/>
        <end position="254"/>
    </location>
</feature>
<keyword evidence="6" id="KW-0813">Transport</keyword>
<keyword evidence="4 6" id="KW-0472">Membrane</keyword>
<dbReference type="PANTHER" id="PTHR10736">
    <property type="entry name" value="BESTROPHIN"/>
    <property type="match status" value="1"/>
</dbReference>
<dbReference type="GO" id="GO:0005886">
    <property type="term" value="C:plasma membrane"/>
    <property type="evidence" value="ECO:0007669"/>
    <property type="project" value="UniProtKB-SubCell"/>
</dbReference>
<evidence type="ECO:0000313" key="7">
    <source>
        <dbReference type="EMBL" id="CAH1405554.1"/>
    </source>
</evidence>
<evidence type="ECO:0000256" key="4">
    <source>
        <dbReference type="ARBA" id="ARBA00023136"/>
    </source>
</evidence>
<feature type="transmembrane region" description="Helical" evidence="6">
    <location>
        <begin position="274"/>
        <end position="292"/>
    </location>
</feature>
<evidence type="ECO:0000256" key="2">
    <source>
        <dbReference type="ARBA" id="ARBA00022692"/>
    </source>
</evidence>
<comment type="function">
    <text evidence="6">Forms chloride channels.</text>
</comment>
<accession>A0A9P0HNW0</accession>
<protein>
    <recommendedName>
        <fullName evidence="6">Bestrophin homolog</fullName>
    </recommendedName>
</protein>
<comment type="similarity">
    <text evidence="5 6">Belongs to the anion channel-forming bestrophin (TC 1.A.46) family. Calcium-sensitive chloride channel subfamily.</text>
</comment>
<feature type="transmembrane region" description="Helical" evidence="6">
    <location>
        <begin position="71"/>
        <end position="90"/>
    </location>
</feature>
<evidence type="ECO:0000256" key="3">
    <source>
        <dbReference type="ARBA" id="ARBA00022989"/>
    </source>
</evidence>
<dbReference type="Proteomes" id="UP001152798">
    <property type="component" value="Chromosome 6"/>
</dbReference>
<dbReference type="AlphaFoldDB" id="A0A9P0HNW0"/>
<keyword evidence="6" id="KW-0869">Chloride channel</keyword>
<evidence type="ECO:0000256" key="1">
    <source>
        <dbReference type="ARBA" id="ARBA00004370"/>
    </source>
</evidence>
<keyword evidence="8" id="KW-1185">Reference proteome</keyword>